<accession>A0ACB9E243</accession>
<evidence type="ECO:0000313" key="1">
    <source>
        <dbReference type="EMBL" id="KAI3752867.1"/>
    </source>
</evidence>
<dbReference type="EMBL" id="CM042012">
    <property type="protein sequence ID" value="KAI3752867.1"/>
    <property type="molecule type" value="Genomic_DNA"/>
</dbReference>
<reference evidence="1 2" key="2">
    <citation type="journal article" date="2022" name="Mol. Ecol. Resour.">
        <title>The genomes of chicory, endive, great burdock and yacon provide insights into Asteraceae paleo-polyploidization history and plant inulin production.</title>
        <authorList>
            <person name="Fan W."/>
            <person name="Wang S."/>
            <person name="Wang H."/>
            <person name="Wang A."/>
            <person name="Jiang F."/>
            <person name="Liu H."/>
            <person name="Zhao H."/>
            <person name="Xu D."/>
            <person name="Zhang Y."/>
        </authorList>
    </citation>
    <scope>NUCLEOTIDE SEQUENCE [LARGE SCALE GENOMIC DNA]</scope>
    <source>
        <strain evidence="2">cv. Punajuju</strain>
        <tissue evidence="1">Leaves</tissue>
    </source>
</reference>
<gene>
    <name evidence="1" type="ORF">L2E82_24906</name>
</gene>
<protein>
    <submittedName>
        <fullName evidence="1">Uncharacterized protein</fullName>
    </submittedName>
</protein>
<dbReference type="Proteomes" id="UP001055811">
    <property type="component" value="Linkage Group LG04"/>
</dbReference>
<sequence>MTQLTLSSSSPIGQVSSATAIPSQATQFTGGGMVFSSQLYRHDGNPLTNSFLCLVHPQRFHASPLDFPRRHSSTLRWHLLLRRQRSNPAPIPFSPDQRSDALFSFGVIFRYCHFETIAGNFMPPATAASLPQDHHQRMGSFLTFGVASTTADRHNATMQR</sequence>
<keyword evidence="2" id="KW-1185">Reference proteome</keyword>
<comment type="caution">
    <text evidence="1">The sequence shown here is derived from an EMBL/GenBank/DDBJ whole genome shotgun (WGS) entry which is preliminary data.</text>
</comment>
<reference evidence="2" key="1">
    <citation type="journal article" date="2022" name="Mol. Ecol. Resour.">
        <title>The genomes of chicory, endive, great burdock and yacon provide insights into Asteraceae palaeo-polyploidization history and plant inulin production.</title>
        <authorList>
            <person name="Fan W."/>
            <person name="Wang S."/>
            <person name="Wang H."/>
            <person name="Wang A."/>
            <person name="Jiang F."/>
            <person name="Liu H."/>
            <person name="Zhao H."/>
            <person name="Xu D."/>
            <person name="Zhang Y."/>
        </authorList>
    </citation>
    <scope>NUCLEOTIDE SEQUENCE [LARGE SCALE GENOMIC DNA]</scope>
    <source>
        <strain evidence="2">cv. Punajuju</strain>
    </source>
</reference>
<organism evidence="1 2">
    <name type="scientific">Cichorium intybus</name>
    <name type="common">Chicory</name>
    <dbReference type="NCBI Taxonomy" id="13427"/>
    <lineage>
        <taxon>Eukaryota</taxon>
        <taxon>Viridiplantae</taxon>
        <taxon>Streptophyta</taxon>
        <taxon>Embryophyta</taxon>
        <taxon>Tracheophyta</taxon>
        <taxon>Spermatophyta</taxon>
        <taxon>Magnoliopsida</taxon>
        <taxon>eudicotyledons</taxon>
        <taxon>Gunneridae</taxon>
        <taxon>Pentapetalae</taxon>
        <taxon>asterids</taxon>
        <taxon>campanulids</taxon>
        <taxon>Asterales</taxon>
        <taxon>Asteraceae</taxon>
        <taxon>Cichorioideae</taxon>
        <taxon>Cichorieae</taxon>
        <taxon>Cichoriinae</taxon>
        <taxon>Cichorium</taxon>
    </lineage>
</organism>
<proteinExistence type="predicted"/>
<evidence type="ECO:0000313" key="2">
    <source>
        <dbReference type="Proteomes" id="UP001055811"/>
    </source>
</evidence>
<name>A0ACB9E243_CICIN</name>